<dbReference type="Pfam" id="PF00646">
    <property type="entry name" value="F-box"/>
    <property type="match status" value="1"/>
</dbReference>
<protein>
    <recommendedName>
        <fullName evidence="1">F-box domain-containing protein</fullName>
    </recommendedName>
</protein>
<sequence>MAASQATSAVFGITELLENILVILPPRDLLRCHSVSKTFHATIEGSKQLKKTLFWEIDYRPSAWAPFGIFFERPRRTLAGGEDHLLHQRTVRSDLFSGTFACEFSLLRSKAGATFNWTTGRKPTLMISLDDIWDMHKLEEDAMSSFGRCSLTDPAERMNIDLTFLCPSIRFISSAKDPSWKRLLGRSRPTKSCTVDRKVRMRVATRAVTMRQALDICRVLILLHSEYSDVSVPGLSMHVEDLKELYTAWHKFDHRPAEWRGNSGLHTRVADLLSGPILVRSALRLRSRSPDERN</sequence>
<keyword evidence="3" id="KW-1185">Reference proteome</keyword>
<dbReference type="HOGENOM" id="CLU_947062_0_0_1"/>
<organism evidence="2 3">
    <name type="scientific">Pseudocercospora fijiensis (strain CIRAD86)</name>
    <name type="common">Black leaf streak disease fungus</name>
    <name type="synonym">Mycosphaerella fijiensis</name>
    <dbReference type="NCBI Taxonomy" id="383855"/>
    <lineage>
        <taxon>Eukaryota</taxon>
        <taxon>Fungi</taxon>
        <taxon>Dikarya</taxon>
        <taxon>Ascomycota</taxon>
        <taxon>Pezizomycotina</taxon>
        <taxon>Dothideomycetes</taxon>
        <taxon>Dothideomycetidae</taxon>
        <taxon>Mycosphaerellales</taxon>
        <taxon>Mycosphaerellaceae</taxon>
        <taxon>Pseudocercospora</taxon>
    </lineage>
</organism>
<feature type="domain" description="F-box" evidence="1">
    <location>
        <begin position="15"/>
        <end position="46"/>
    </location>
</feature>
<dbReference type="GeneID" id="19335756"/>
<dbReference type="VEuPathDB" id="FungiDB:MYCFIDRAFT_198780"/>
<gene>
    <name evidence="2" type="ORF">MYCFIDRAFT_198780</name>
</gene>
<dbReference type="RefSeq" id="XP_007929482.1">
    <property type="nucleotide sequence ID" value="XM_007931291.1"/>
</dbReference>
<proteinExistence type="predicted"/>
<accession>M2ZNB8</accession>
<name>M2ZNB8_PSEFD</name>
<dbReference type="InterPro" id="IPR001810">
    <property type="entry name" value="F-box_dom"/>
</dbReference>
<dbReference type="SUPFAM" id="SSF81383">
    <property type="entry name" value="F-box domain"/>
    <property type="match status" value="1"/>
</dbReference>
<dbReference type="EMBL" id="KB446561">
    <property type="protein sequence ID" value="EME80594.1"/>
    <property type="molecule type" value="Genomic_DNA"/>
</dbReference>
<dbReference type="CDD" id="cd09917">
    <property type="entry name" value="F-box_SF"/>
    <property type="match status" value="1"/>
</dbReference>
<dbReference type="InterPro" id="IPR036047">
    <property type="entry name" value="F-box-like_dom_sf"/>
</dbReference>
<reference evidence="2 3" key="1">
    <citation type="journal article" date="2012" name="PLoS Pathog.">
        <title>Diverse lifestyles and strategies of plant pathogenesis encoded in the genomes of eighteen Dothideomycetes fungi.</title>
        <authorList>
            <person name="Ohm R.A."/>
            <person name="Feau N."/>
            <person name="Henrissat B."/>
            <person name="Schoch C.L."/>
            <person name="Horwitz B.A."/>
            <person name="Barry K.W."/>
            <person name="Condon B.J."/>
            <person name="Copeland A.C."/>
            <person name="Dhillon B."/>
            <person name="Glaser F."/>
            <person name="Hesse C.N."/>
            <person name="Kosti I."/>
            <person name="LaButti K."/>
            <person name="Lindquist E.A."/>
            <person name="Lucas S."/>
            <person name="Salamov A.A."/>
            <person name="Bradshaw R.E."/>
            <person name="Ciuffetti L."/>
            <person name="Hamelin R.C."/>
            <person name="Kema G.H.J."/>
            <person name="Lawrence C."/>
            <person name="Scott J.A."/>
            <person name="Spatafora J.W."/>
            <person name="Turgeon B.G."/>
            <person name="de Wit P.J.G.M."/>
            <person name="Zhong S."/>
            <person name="Goodwin S.B."/>
            <person name="Grigoriev I.V."/>
        </authorList>
    </citation>
    <scope>NUCLEOTIDE SEQUENCE [LARGE SCALE GENOMIC DNA]</scope>
    <source>
        <strain evidence="2 3">CIRAD86</strain>
    </source>
</reference>
<evidence type="ECO:0000313" key="2">
    <source>
        <dbReference type="EMBL" id="EME80594.1"/>
    </source>
</evidence>
<evidence type="ECO:0000259" key="1">
    <source>
        <dbReference type="Pfam" id="PF00646"/>
    </source>
</evidence>
<evidence type="ECO:0000313" key="3">
    <source>
        <dbReference type="Proteomes" id="UP000016932"/>
    </source>
</evidence>
<dbReference type="AlphaFoldDB" id="M2ZNB8"/>
<dbReference type="Proteomes" id="UP000016932">
    <property type="component" value="Unassembled WGS sequence"/>
</dbReference>
<dbReference type="KEGG" id="pfj:MYCFIDRAFT_198780"/>
<dbReference type="OrthoDB" id="3800738at2759"/>